<dbReference type="Proteomes" id="UP000234474">
    <property type="component" value="Unassembled WGS sequence"/>
</dbReference>
<evidence type="ECO:0000313" key="3">
    <source>
        <dbReference type="Proteomes" id="UP000234474"/>
    </source>
</evidence>
<feature type="compositionally biased region" description="Low complexity" evidence="1">
    <location>
        <begin position="40"/>
        <end position="51"/>
    </location>
</feature>
<reference evidence="3" key="1">
    <citation type="journal article" date="2018" name="Proc. Natl. Acad. Sci. U.S.A.">
        <title>Linking secondary metabolites to gene clusters through genome sequencing of six diverse Aspergillus species.</title>
        <authorList>
            <person name="Kaerboelling I."/>
            <person name="Vesth T.C."/>
            <person name="Frisvad J.C."/>
            <person name="Nybo J.L."/>
            <person name="Theobald S."/>
            <person name="Kuo A."/>
            <person name="Bowyer P."/>
            <person name="Matsuda Y."/>
            <person name="Mondo S."/>
            <person name="Lyhne E.K."/>
            <person name="Kogle M.E."/>
            <person name="Clum A."/>
            <person name="Lipzen A."/>
            <person name="Salamov A."/>
            <person name="Ngan C.Y."/>
            <person name="Daum C."/>
            <person name="Chiniquy J."/>
            <person name="Barry K."/>
            <person name="LaButti K."/>
            <person name="Haridas S."/>
            <person name="Simmons B.A."/>
            <person name="Magnuson J.K."/>
            <person name="Mortensen U.H."/>
            <person name="Larsen T.O."/>
            <person name="Grigoriev I.V."/>
            <person name="Baker S.E."/>
            <person name="Andersen M.R."/>
        </authorList>
    </citation>
    <scope>NUCLEOTIDE SEQUENCE [LARGE SCALE GENOMIC DNA]</scope>
    <source>
        <strain evidence="3">IBT 16806</strain>
    </source>
</reference>
<feature type="region of interest" description="Disordered" evidence="1">
    <location>
        <begin position="14"/>
        <end position="51"/>
    </location>
</feature>
<proteinExistence type="predicted"/>
<dbReference type="VEuPathDB" id="FungiDB:P174DRAFT_447972"/>
<comment type="caution">
    <text evidence="2">The sequence shown here is derived from an EMBL/GenBank/DDBJ whole genome shotgun (WGS) entry which is preliminary data.</text>
</comment>
<protein>
    <submittedName>
        <fullName evidence="2">Uncharacterized protein</fullName>
    </submittedName>
</protein>
<dbReference type="GeneID" id="36536048"/>
<sequence>MFLINTESKLRLHHLNRFRRPTQHPSDEDIKPSSNPPRPISSLSPSSLSIPNSNLQISNSILCFTQKPQSIKMSPQSTVKDAVVVKSSPGGGCVVM</sequence>
<evidence type="ECO:0000313" key="2">
    <source>
        <dbReference type="EMBL" id="PKX99481.1"/>
    </source>
</evidence>
<gene>
    <name evidence="2" type="ORF">P174DRAFT_447972</name>
</gene>
<organism evidence="2 3">
    <name type="scientific">Aspergillus novofumigatus (strain IBT 16806)</name>
    <dbReference type="NCBI Taxonomy" id="1392255"/>
    <lineage>
        <taxon>Eukaryota</taxon>
        <taxon>Fungi</taxon>
        <taxon>Dikarya</taxon>
        <taxon>Ascomycota</taxon>
        <taxon>Pezizomycotina</taxon>
        <taxon>Eurotiomycetes</taxon>
        <taxon>Eurotiomycetidae</taxon>
        <taxon>Eurotiales</taxon>
        <taxon>Aspergillaceae</taxon>
        <taxon>Aspergillus</taxon>
        <taxon>Aspergillus subgen. Fumigati</taxon>
    </lineage>
</organism>
<dbReference type="RefSeq" id="XP_024688076.1">
    <property type="nucleotide sequence ID" value="XM_024828722.1"/>
</dbReference>
<dbReference type="EMBL" id="MSZS01000001">
    <property type="protein sequence ID" value="PKX99481.1"/>
    <property type="molecule type" value="Genomic_DNA"/>
</dbReference>
<accession>A0A2I1CPB9</accession>
<dbReference type="AlphaFoldDB" id="A0A2I1CPB9"/>
<keyword evidence="3" id="KW-1185">Reference proteome</keyword>
<name>A0A2I1CPB9_ASPN1</name>
<evidence type="ECO:0000256" key="1">
    <source>
        <dbReference type="SAM" id="MobiDB-lite"/>
    </source>
</evidence>